<evidence type="ECO:0000313" key="3">
    <source>
        <dbReference type="Proteomes" id="UP000325690"/>
    </source>
</evidence>
<reference evidence="2 3" key="1">
    <citation type="submission" date="2012-10" db="EMBL/GenBank/DDBJ databases">
        <title>The draft sequence of the Mycobacterium pheli genome.</title>
        <authorList>
            <person name="Pettersson B.M.F."/>
            <person name="Das S."/>
            <person name="Dasgupta S."/>
            <person name="Bhattacharya A."/>
            <person name="Kirsebom L.A."/>
        </authorList>
    </citation>
    <scope>NUCLEOTIDE SEQUENCE [LARGE SCALE GENOMIC DNA]</scope>
    <source>
        <strain evidence="2 3">CCUG 21000</strain>
    </source>
</reference>
<sequence>MISETPSWEDTFPHFSMREKGEHITAIPLGAPRLITGFMVVTFVAWVPSGVGAALFVAVMSEPGPDPKWFGICAILYSFLPMMIADAAVDEARDTLGQRSAAKRITAVPALAGAGFGILGVAVWTRDGIGLWLALAAVACGLCAAVAGLLAWSALRYTRRRREWIHDVRRRGRRVPGVLSEVGFLNKWSDTHPLFTVVVDFPTAAGTQRVTANMVTTTTRVPRVNTAVVVTVAPDEPEVLIELDYARRPAFDPDTAEYAMPTGN</sequence>
<evidence type="ECO:0000256" key="1">
    <source>
        <dbReference type="SAM" id="Phobius"/>
    </source>
</evidence>
<dbReference type="EMBL" id="ANBP01000012">
    <property type="protein sequence ID" value="KAB7756683.1"/>
    <property type="molecule type" value="Genomic_DNA"/>
</dbReference>
<name>A0A5N5V415_MYCPH</name>
<accession>A0A5N5V415</accession>
<feature type="transmembrane region" description="Helical" evidence="1">
    <location>
        <begin position="129"/>
        <end position="152"/>
    </location>
</feature>
<feature type="transmembrane region" description="Helical" evidence="1">
    <location>
        <begin position="101"/>
        <end position="123"/>
    </location>
</feature>
<keyword evidence="3" id="KW-1185">Reference proteome</keyword>
<proteinExistence type="predicted"/>
<keyword evidence="1" id="KW-0472">Membrane</keyword>
<keyword evidence="1" id="KW-1133">Transmembrane helix</keyword>
<protein>
    <submittedName>
        <fullName evidence="2">Uncharacterized protein</fullName>
    </submittedName>
</protein>
<feature type="transmembrane region" description="Helical" evidence="1">
    <location>
        <begin position="69"/>
        <end position="89"/>
    </location>
</feature>
<gene>
    <name evidence="2" type="ORF">MPHL21000_11520</name>
</gene>
<keyword evidence="1" id="KW-0812">Transmembrane</keyword>
<feature type="transmembrane region" description="Helical" evidence="1">
    <location>
        <begin position="34"/>
        <end position="57"/>
    </location>
</feature>
<organism evidence="2 3">
    <name type="scientific">Mycolicibacterium phlei DSM 43239 = CCUG 21000</name>
    <dbReference type="NCBI Taxonomy" id="1226750"/>
    <lineage>
        <taxon>Bacteria</taxon>
        <taxon>Bacillati</taxon>
        <taxon>Actinomycetota</taxon>
        <taxon>Actinomycetes</taxon>
        <taxon>Mycobacteriales</taxon>
        <taxon>Mycobacteriaceae</taxon>
        <taxon>Mycolicibacterium</taxon>
    </lineage>
</organism>
<evidence type="ECO:0000313" key="2">
    <source>
        <dbReference type="EMBL" id="KAB7756683.1"/>
    </source>
</evidence>
<dbReference type="Proteomes" id="UP000325690">
    <property type="component" value="Unassembled WGS sequence"/>
</dbReference>
<dbReference type="RefSeq" id="WP_061481159.1">
    <property type="nucleotide sequence ID" value="NZ_ANBO01000023.1"/>
</dbReference>
<comment type="caution">
    <text evidence="2">The sequence shown here is derived from an EMBL/GenBank/DDBJ whole genome shotgun (WGS) entry which is preliminary data.</text>
</comment>
<dbReference type="GeneID" id="74301825"/>
<dbReference type="AlphaFoldDB" id="A0A5N5V415"/>